<comment type="caution">
    <text evidence="3">The sequence shown here is derived from an EMBL/GenBank/DDBJ whole genome shotgun (WGS) entry which is preliminary data.</text>
</comment>
<proteinExistence type="predicted"/>
<dbReference type="InterPro" id="IPR027911">
    <property type="entry name" value="DUF4604"/>
</dbReference>
<protein>
    <recommendedName>
        <fullName evidence="2">DUF4604 domain-containing protein</fullName>
    </recommendedName>
</protein>
<feature type="region of interest" description="Disordered" evidence="1">
    <location>
        <begin position="113"/>
        <end position="156"/>
    </location>
</feature>
<accession>A0A9W4XI37</accession>
<dbReference type="OrthoDB" id="5388322at2759"/>
<dbReference type="AlphaFoldDB" id="A0A9W4XI37"/>
<feature type="region of interest" description="Disordered" evidence="1">
    <location>
        <begin position="24"/>
        <end position="64"/>
    </location>
</feature>
<evidence type="ECO:0000313" key="3">
    <source>
        <dbReference type="EMBL" id="CAI6332764.1"/>
    </source>
</evidence>
<dbReference type="Pfam" id="PF15377">
    <property type="entry name" value="DUF4604"/>
    <property type="match status" value="1"/>
</dbReference>
<name>A0A9W4XI37_9PLEO</name>
<gene>
    <name evidence="3" type="ORF">PDIGIT_LOCUS5794</name>
</gene>
<evidence type="ECO:0000256" key="1">
    <source>
        <dbReference type="SAM" id="MobiDB-lite"/>
    </source>
</evidence>
<keyword evidence="4" id="KW-1185">Reference proteome</keyword>
<feature type="domain" description="DUF4604" evidence="2">
    <location>
        <begin position="6"/>
        <end position="155"/>
    </location>
</feature>
<evidence type="ECO:0000259" key="2">
    <source>
        <dbReference type="Pfam" id="PF15377"/>
    </source>
</evidence>
<organism evidence="3 4">
    <name type="scientific">Periconia digitata</name>
    <dbReference type="NCBI Taxonomy" id="1303443"/>
    <lineage>
        <taxon>Eukaryota</taxon>
        <taxon>Fungi</taxon>
        <taxon>Dikarya</taxon>
        <taxon>Ascomycota</taxon>
        <taxon>Pezizomycotina</taxon>
        <taxon>Dothideomycetes</taxon>
        <taxon>Pleosporomycetidae</taxon>
        <taxon>Pleosporales</taxon>
        <taxon>Massarineae</taxon>
        <taxon>Periconiaceae</taxon>
        <taxon>Periconia</taxon>
    </lineage>
</organism>
<feature type="compositionally biased region" description="Basic and acidic residues" evidence="1">
    <location>
        <begin position="72"/>
        <end position="88"/>
    </location>
</feature>
<reference evidence="3" key="1">
    <citation type="submission" date="2023-01" db="EMBL/GenBank/DDBJ databases">
        <authorList>
            <person name="Van Ghelder C."/>
            <person name="Rancurel C."/>
        </authorList>
    </citation>
    <scope>NUCLEOTIDE SEQUENCE</scope>
    <source>
        <strain evidence="3">CNCM I-4278</strain>
    </source>
</reference>
<feature type="compositionally biased region" description="Basic residues" evidence="1">
    <location>
        <begin position="135"/>
        <end position="146"/>
    </location>
</feature>
<evidence type="ECO:0000313" key="4">
    <source>
        <dbReference type="Proteomes" id="UP001152607"/>
    </source>
</evidence>
<sequence>MSFKAKDLQWDDTQPAFLQRMRAQLAGDGSGRHDRPVARNRKEKVDDEDDAPTYVMEDTNDSMTKAEYEAMVARKEAEEEESAKDVGETKITAPAAAKKDNIAEVGKASKKRKAVKVIGNEGEEDANDSKDLGKKVTKKAKKKGKPIKLSFGDDEG</sequence>
<dbReference type="EMBL" id="CAOQHR010000003">
    <property type="protein sequence ID" value="CAI6332764.1"/>
    <property type="molecule type" value="Genomic_DNA"/>
</dbReference>
<feature type="region of interest" description="Disordered" evidence="1">
    <location>
        <begin position="72"/>
        <end position="91"/>
    </location>
</feature>
<dbReference type="Proteomes" id="UP001152607">
    <property type="component" value="Unassembled WGS sequence"/>
</dbReference>